<dbReference type="Pfam" id="PF19354">
    <property type="entry name" value="DUF5931"/>
    <property type="match status" value="1"/>
</dbReference>
<feature type="transmembrane region" description="Helical" evidence="4">
    <location>
        <begin position="108"/>
        <end position="135"/>
    </location>
</feature>
<feature type="domain" description="Histidine kinase/HSP90-like ATPase" evidence="5">
    <location>
        <begin position="275"/>
        <end position="369"/>
    </location>
</feature>
<feature type="transmembrane region" description="Helical" evidence="4">
    <location>
        <begin position="147"/>
        <end position="168"/>
    </location>
</feature>
<dbReference type="InterPro" id="IPR045975">
    <property type="entry name" value="DUF5931"/>
</dbReference>
<dbReference type="EMBL" id="JAAXKZ010000025">
    <property type="protein sequence ID" value="NMH91823.1"/>
    <property type="molecule type" value="Genomic_DNA"/>
</dbReference>
<dbReference type="InterPro" id="IPR036890">
    <property type="entry name" value="HATPase_C_sf"/>
</dbReference>
<evidence type="ECO:0000313" key="7">
    <source>
        <dbReference type="EMBL" id="NMH91823.1"/>
    </source>
</evidence>
<reference evidence="7 8" key="1">
    <citation type="submission" date="2020-04" db="EMBL/GenBank/DDBJ databases">
        <authorList>
            <person name="Klaysubun C."/>
            <person name="Duangmal K."/>
            <person name="Lipun K."/>
        </authorList>
    </citation>
    <scope>NUCLEOTIDE SEQUENCE [LARGE SCALE GENOMIC DNA]</scope>
    <source>
        <strain evidence="7 8">DSM 45300</strain>
    </source>
</reference>
<keyword evidence="2 7" id="KW-0418">Kinase</keyword>
<name>A0A848DH13_9PSEU</name>
<keyword evidence="3" id="KW-0902">Two-component regulatory system</keyword>
<gene>
    <name evidence="7" type="ORF">HF519_09560</name>
</gene>
<dbReference type="NCBIfam" id="NF047322">
    <property type="entry name" value="HK_morpho_MacS"/>
    <property type="match status" value="1"/>
</dbReference>
<keyword evidence="1" id="KW-0808">Transferase</keyword>
<protein>
    <submittedName>
        <fullName evidence="7">Histidine kinase</fullName>
    </submittedName>
</protein>
<keyword evidence="4" id="KW-0472">Membrane</keyword>
<feature type="transmembrane region" description="Helical" evidence="4">
    <location>
        <begin position="12"/>
        <end position="29"/>
    </location>
</feature>
<dbReference type="InterPro" id="IPR003594">
    <property type="entry name" value="HATPase_dom"/>
</dbReference>
<feature type="transmembrane region" description="Helical" evidence="4">
    <location>
        <begin position="35"/>
        <end position="59"/>
    </location>
</feature>
<dbReference type="InterPro" id="IPR050482">
    <property type="entry name" value="Sensor_HK_TwoCompSys"/>
</dbReference>
<dbReference type="PANTHER" id="PTHR24421:SF61">
    <property type="entry name" value="OXYGEN SENSOR HISTIDINE KINASE NREB"/>
    <property type="match status" value="1"/>
</dbReference>
<dbReference type="GO" id="GO:0016301">
    <property type="term" value="F:kinase activity"/>
    <property type="evidence" value="ECO:0007669"/>
    <property type="project" value="UniProtKB-KW"/>
</dbReference>
<evidence type="ECO:0000256" key="2">
    <source>
        <dbReference type="ARBA" id="ARBA00022777"/>
    </source>
</evidence>
<dbReference type="Pfam" id="PF02518">
    <property type="entry name" value="HATPase_c"/>
    <property type="match status" value="1"/>
</dbReference>
<dbReference type="SUPFAM" id="SSF55874">
    <property type="entry name" value="ATPase domain of HSP90 chaperone/DNA topoisomerase II/histidine kinase"/>
    <property type="match status" value="1"/>
</dbReference>
<dbReference type="AlphaFoldDB" id="A0A848DH13"/>
<evidence type="ECO:0000313" key="8">
    <source>
        <dbReference type="Proteomes" id="UP000586918"/>
    </source>
</evidence>
<proteinExistence type="predicted"/>
<feature type="transmembrane region" description="Helical" evidence="4">
    <location>
        <begin position="71"/>
        <end position="88"/>
    </location>
</feature>
<dbReference type="Proteomes" id="UP000586918">
    <property type="component" value="Unassembled WGS sequence"/>
</dbReference>
<comment type="caution">
    <text evidence="7">The sequence shown here is derived from an EMBL/GenBank/DDBJ whole genome shotgun (WGS) entry which is preliminary data.</text>
</comment>
<dbReference type="Gene3D" id="3.30.565.10">
    <property type="entry name" value="Histidine kinase-like ATPase, C-terminal domain"/>
    <property type="match status" value="1"/>
</dbReference>
<evidence type="ECO:0000256" key="1">
    <source>
        <dbReference type="ARBA" id="ARBA00022679"/>
    </source>
</evidence>
<evidence type="ECO:0000259" key="6">
    <source>
        <dbReference type="Pfam" id="PF19354"/>
    </source>
</evidence>
<evidence type="ECO:0000256" key="4">
    <source>
        <dbReference type="SAM" id="Phobius"/>
    </source>
</evidence>
<keyword evidence="4" id="KW-1133">Transmembrane helix</keyword>
<keyword evidence="8" id="KW-1185">Reference proteome</keyword>
<keyword evidence="4" id="KW-0812">Transmembrane</keyword>
<evidence type="ECO:0000256" key="3">
    <source>
        <dbReference type="ARBA" id="ARBA00023012"/>
    </source>
</evidence>
<organism evidence="7 8">
    <name type="scientific">Pseudonocardia bannensis</name>
    <dbReference type="NCBI Taxonomy" id="630973"/>
    <lineage>
        <taxon>Bacteria</taxon>
        <taxon>Bacillati</taxon>
        <taxon>Actinomycetota</taxon>
        <taxon>Actinomycetes</taxon>
        <taxon>Pseudonocardiales</taxon>
        <taxon>Pseudonocardiaceae</taxon>
        <taxon>Pseudonocardia</taxon>
    </lineage>
</organism>
<sequence length="374" mass="38514">MDRPLEPLWRGLLVYRVLTLISVSVLALFRLDEYAAPAGALTVMAVMAVWTAVTAYGYLGGPPDRRGRLAVADLVVTTGVMATTPFVLTPAQLDAGIPGMGSIWTPGAALASAIAFGLRGGVAGALVISAALLLSKGRIGTAELGDVQLLVLAGLTIGFASTVLRRWAERVRLAVAAEAAAAERERLARSIHDGVLQVLSHVRRRGAELGGGAAELGVLAGEQEVALRTLLTGGSAAVDGAGRRDLAAALRALTSSQVTVSAPAHPLELPAATVDELVAVVRAALANTAAHVGPDAPAWVFVEEGDDTVEISVRDDGPGIPDGRLAEAEQQGRLGVARSMRGRVHDLGGTIDCDTGPGRGTEWIIRVPTAGVRT</sequence>
<evidence type="ECO:0000259" key="5">
    <source>
        <dbReference type="Pfam" id="PF02518"/>
    </source>
</evidence>
<dbReference type="PANTHER" id="PTHR24421">
    <property type="entry name" value="NITRATE/NITRITE SENSOR PROTEIN NARX-RELATED"/>
    <property type="match status" value="1"/>
</dbReference>
<dbReference type="GO" id="GO:0000160">
    <property type="term" value="P:phosphorelay signal transduction system"/>
    <property type="evidence" value="ECO:0007669"/>
    <property type="project" value="UniProtKB-KW"/>
</dbReference>
<feature type="domain" description="DUF5931" evidence="6">
    <location>
        <begin position="6"/>
        <end position="166"/>
    </location>
</feature>
<accession>A0A848DH13</accession>